<dbReference type="GO" id="GO:0046872">
    <property type="term" value="F:metal ion binding"/>
    <property type="evidence" value="ECO:0007669"/>
    <property type="project" value="UniProtKB-KW"/>
</dbReference>
<comment type="pathway">
    <text evidence="11">Amino-acid degradation; L-tryptophan degradation via kynurenine pathway; L-kynurenine from L-tryptophan: step 2/2.</text>
</comment>
<keyword evidence="13" id="KW-1185">Reference proteome</keyword>
<evidence type="ECO:0000256" key="10">
    <source>
        <dbReference type="ARBA" id="ARBA00048496"/>
    </source>
</evidence>
<comment type="function">
    <text evidence="2">Catalyzes the hydrolysis of N-formyl-L-kynurenine to L-kynurenine, the second step in the kynurenine pathway of tryptophan degradation.</text>
</comment>
<evidence type="ECO:0000256" key="5">
    <source>
        <dbReference type="ARBA" id="ARBA00014889"/>
    </source>
</evidence>
<gene>
    <name evidence="12" type="primary">kynB</name>
    <name evidence="12" type="ORF">METESE_31290</name>
</gene>
<comment type="subunit">
    <text evidence="3">Homodimer.</text>
</comment>
<dbReference type="InterPro" id="IPR037175">
    <property type="entry name" value="KFase_sf"/>
</dbReference>
<dbReference type="PANTHER" id="PTHR31118:SF32">
    <property type="entry name" value="KYNURENINE FORMAMIDASE"/>
    <property type="match status" value="1"/>
</dbReference>
<dbReference type="PANTHER" id="PTHR31118">
    <property type="entry name" value="CYCLASE-LIKE PROTEIN 2"/>
    <property type="match status" value="1"/>
</dbReference>
<reference evidence="12" key="1">
    <citation type="journal article" date="2023" name="Int. J. Syst. Evol. Microbiol.">
        <title>Mesoterricola silvestris gen. nov., sp. nov., Mesoterricola sediminis sp. nov., Geothrix oryzae sp. nov., Geothrix edaphica sp. nov., Geothrix rubra sp. nov., and Geothrix limicola sp. nov., six novel members of Acidobacteriota isolated from soils.</title>
        <authorList>
            <person name="Itoh H."/>
            <person name="Sugisawa Y."/>
            <person name="Mise K."/>
            <person name="Xu Z."/>
            <person name="Kuniyasu M."/>
            <person name="Ushijima N."/>
            <person name="Kawano K."/>
            <person name="Kobayashi E."/>
            <person name="Shiratori Y."/>
            <person name="Masuda Y."/>
            <person name="Senoo K."/>
        </authorList>
    </citation>
    <scope>NUCLEOTIDE SEQUENCE</scope>
    <source>
        <strain evidence="12">W786</strain>
    </source>
</reference>
<evidence type="ECO:0000256" key="1">
    <source>
        <dbReference type="ARBA" id="ARBA00001947"/>
    </source>
</evidence>
<keyword evidence="7" id="KW-0378">Hydrolase</keyword>
<dbReference type="InterPro" id="IPR007325">
    <property type="entry name" value="KFase/CYL"/>
</dbReference>
<evidence type="ECO:0000256" key="9">
    <source>
        <dbReference type="ARBA" id="ARBA00023079"/>
    </source>
</evidence>
<dbReference type="EMBL" id="AP027081">
    <property type="protein sequence ID" value="BDU78171.1"/>
    <property type="molecule type" value="Genomic_DNA"/>
</dbReference>
<name>A0AA48KDG1_9BACT</name>
<evidence type="ECO:0000256" key="8">
    <source>
        <dbReference type="ARBA" id="ARBA00022833"/>
    </source>
</evidence>
<dbReference type="SUPFAM" id="SSF102198">
    <property type="entry name" value="Putative cyclase"/>
    <property type="match status" value="1"/>
</dbReference>
<dbReference type="FunFam" id="3.50.30.50:FF:000001">
    <property type="entry name" value="Kynurenine formamidase"/>
    <property type="match status" value="1"/>
</dbReference>
<sequence>MLYDVTAPLSSRLAVWPGDTGFQRKVGLSLDAGDWVTTSTFSTTSHAGTHADAPAHVVPGAPAMDQVDLAAYFGPCEVIAVDLPPRARILPEHLPHEPRAPRVLFRTGSYPDPEAFRETFNALSPDLVNWLADRGCRLVGLDTPSVDPFDSAALESHHALFARDLRCLEGLRLDAVPPGLYFLSALPLRIEGGDGSPVRAILATGVTTEL</sequence>
<proteinExistence type="predicted"/>
<evidence type="ECO:0000313" key="12">
    <source>
        <dbReference type="EMBL" id="BDU78171.1"/>
    </source>
</evidence>
<dbReference type="GO" id="GO:0004061">
    <property type="term" value="F:arylformamidase activity"/>
    <property type="evidence" value="ECO:0007669"/>
    <property type="project" value="UniProtKB-EC"/>
</dbReference>
<keyword evidence="8" id="KW-0862">Zinc</keyword>
<evidence type="ECO:0000313" key="13">
    <source>
        <dbReference type="Proteomes" id="UP001228113"/>
    </source>
</evidence>
<dbReference type="Pfam" id="PF04199">
    <property type="entry name" value="Cyclase"/>
    <property type="match status" value="1"/>
</dbReference>
<keyword evidence="6" id="KW-0479">Metal-binding</keyword>
<evidence type="ECO:0000256" key="6">
    <source>
        <dbReference type="ARBA" id="ARBA00022723"/>
    </source>
</evidence>
<comment type="cofactor">
    <cofactor evidence="1">
        <name>Zn(2+)</name>
        <dbReference type="ChEBI" id="CHEBI:29105"/>
    </cofactor>
</comment>
<accession>A0AA48KDG1</accession>
<evidence type="ECO:0000256" key="7">
    <source>
        <dbReference type="ARBA" id="ARBA00022801"/>
    </source>
</evidence>
<keyword evidence="9" id="KW-0823">Tryptophan catabolism</keyword>
<dbReference type="Gene3D" id="3.50.30.50">
    <property type="entry name" value="Putative cyclase"/>
    <property type="match status" value="1"/>
</dbReference>
<dbReference type="AlphaFoldDB" id="A0AA48KDG1"/>
<protein>
    <recommendedName>
        <fullName evidence="5">Kynurenine formamidase</fullName>
        <ecNumber evidence="4">3.5.1.9</ecNumber>
    </recommendedName>
</protein>
<dbReference type="KEGG" id="msea:METESE_31290"/>
<evidence type="ECO:0000256" key="4">
    <source>
        <dbReference type="ARBA" id="ARBA00012930"/>
    </source>
</evidence>
<dbReference type="EC" id="3.5.1.9" evidence="4"/>
<evidence type="ECO:0000256" key="11">
    <source>
        <dbReference type="ARBA" id="ARBA00060547"/>
    </source>
</evidence>
<comment type="catalytic activity">
    <reaction evidence="10">
        <text>N-formyl-L-kynurenine + H2O = L-kynurenine + formate + H(+)</text>
        <dbReference type="Rhea" id="RHEA:13009"/>
        <dbReference type="ChEBI" id="CHEBI:15377"/>
        <dbReference type="ChEBI" id="CHEBI:15378"/>
        <dbReference type="ChEBI" id="CHEBI:15740"/>
        <dbReference type="ChEBI" id="CHEBI:57959"/>
        <dbReference type="ChEBI" id="CHEBI:58629"/>
        <dbReference type="EC" id="3.5.1.9"/>
    </reaction>
</comment>
<dbReference type="RefSeq" id="WP_243346402.1">
    <property type="nucleotide sequence ID" value="NZ_AP027081.1"/>
</dbReference>
<dbReference type="GO" id="GO:0019441">
    <property type="term" value="P:L-tryptophan catabolic process to kynurenine"/>
    <property type="evidence" value="ECO:0007669"/>
    <property type="project" value="InterPro"/>
</dbReference>
<evidence type="ECO:0000256" key="2">
    <source>
        <dbReference type="ARBA" id="ARBA00002204"/>
    </source>
</evidence>
<organism evidence="12 13">
    <name type="scientific">Mesoterricola sediminis</name>
    <dbReference type="NCBI Taxonomy" id="2927980"/>
    <lineage>
        <taxon>Bacteria</taxon>
        <taxon>Pseudomonadati</taxon>
        <taxon>Acidobacteriota</taxon>
        <taxon>Holophagae</taxon>
        <taxon>Holophagales</taxon>
        <taxon>Holophagaceae</taxon>
        <taxon>Mesoterricola</taxon>
    </lineage>
</organism>
<evidence type="ECO:0000256" key="3">
    <source>
        <dbReference type="ARBA" id="ARBA00011738"/>
    </source>
</evidence>
<dbReference type="Proteomes" id="UP001228113">
    <property type="component" value="Chromosome"/>
</dbReference>